<proteinExistence type="predicted"/>
<feature type="region of interest" description="Disordered" evidence="1">
    <location>
        <begin position="128"/>
        <end position="189"/>
    </location>
</feature>
<name>A0ABR1VZF4_9PEZI</name>
<evidence type="ECO:0000313" key="3">
    <source>
        <dbReference type="Proteomes" id="UP001433268"/>
    </source>
</evidence>
<feature type="compositionally biased region" description="Low complexity" evidence="1">
    <location>
        <begin position="157"/>
        <end position="179"/>
    </location>
</feature>
<protein>
    <submittedName>
        <fullName evidence="2">Uncharacterized protein</fullName>
    </submittedName>
</protein>
<evidence type="ECO:0000313" key="2">
    <source>
        <dbReference type="EMBL" id="KAK8075545.1"/>
    </source>
</evidence>
<reference evidence="2 3" key="1">
    <citation type="submission" date="2023-01" db="EMBL/GenBank/DDBJ databases">
        <title>Analysis of 21 Apiospora genomes using comparative genomics revels a genus with tremendous synthesis potential of carbohydrate active enzymes and secondary metabolites.</title>
        <authorList>
            <person name="Sorensen T."/>
        </authorList>
    </citation>
    <scope>NUCLEOTIDE SEQUENCE [LARGE SCALE GENOMIC DNA]</scope>
    <source>
        <strain evidence="2 3">CBS 114990</strain>
    </source>
</reference>
<dbReference type="GeneID" id="92047583"/>
<organism evidence="2 3">
    <name type="scientific">Apiospora hydei</name>
    <dbReference type="NCBI Taxonomy" id="1337664"/>
    <lineage>
        <taxon>Eukaryota</taxon>
        <taxon>Fungi</taxon>
        <taxon>Dikarya</taxon>
        <taxon>Ascomycota</taxon>
        <taxon>Pezizomycotina</taxon>
        <taxon>Sordariomycetes</taxon>
        <taxon>Xylariomycetidae</taxon>
        <taxon>Amphisphaeriales</taxon>
        <taxon>Apiosporaceae</taxon>
        <taxon>Apiospora</taxon>
    </lineage>
</organism>
<keyword evidence="3" id="KW-1185">Reference proteome</keyword>
<sequence>MTNSNIDQMPDDGDRKRKFVNKTVDQLLATYTDYNALVYSDEQSGSNTKNSVFQHRNGGHAEGHDFNLPLSGEGRSYRYHIWVFVTGTFSPGGDHRVSGGRSDGEEWGYGGCIEQNHRGSDVEFCNRATQKQQQSSSTTRTGARKTVSSSETEKPSTAATQQNTDDTATVFSTTSELPPTTTPNPDPTTAVVQTLEPTTGGSGAMARPSGAAAAVCLFGLLVLCL</sequence>
<comment type="caution">
    <text evidence="2">The sequence shown here is derived from an EMBL/GenBank/DDBJ whole genome shotgun (WGS) entry which is preliminary data.</text>
</comment>
<dbReference type="Proteomes" id="UP001433268">
    <property type="component" value="Unassembled WGS sequence"/>
</dbReference>
<evidence type="ECO:0000256" key="1">
    <source>
        <dbReference type="SAM" id="MobiDB-lite"/>
    </source>
</evidence>
<gene>
    <name evidence="2" type="ORF">PG997_010208</name>
</gene>
<dbReference type="RefSeq" id="XP_066666485.1">
    <property type="nucleotide sequence ID" value="XM_066814523.1"/>
</dbReference>
<dbReference type="EMBL" id="JAQQWN010000007">
    <property type="protein sequence ID" value="KAK8075545.1"/>
    <property type="molecule type" value="Genomic_DNA"/>
</dbReference>
<accession>A0ABR1VZF4</accession>
<feature type="compositionally biased region" description="Low complexity" evidence="1">
    <location>
        <begin position="129"/>
        <end position="141"/>
    </location>
</feature>